<protein>
    <submittedName>
        <fullName evidence="4">Methyltransferase</fullName>
    </submittedName>
</protein>
<proteinExistence type="predicted"/>
<sequence length="274" mass="29136">MTDRSDWEGRVGQKWASEWRRTDRSFSGLTDRLLARAGAHPIQRAVDVGCGAGEVSLALARAHPDARIIGLDISEALIGAARQRGAELDNVTFLVADAGDWRGSQFAPDLVVSRHGVMFFPDPVAAFANLAQGAAANTRLVFSCFRDRTENPWATRVASLLPPHMQPEIDPDAPGPFAFADRDRVEGILTAAGWSEVAFEAVDFAYVAGAGEDALADARSFFLSIGPAAAVAATLDDAARAAFVARLDAYLAASLQDQLVALSGAAWIVSARSR</sequence>
<dbReference type="PANTHER" id="PTHR43861">
    <property type="entry name" value="TRANS-ACONITATE 2-METHYLTRANSFERASE-RELATED"/>
    <property type="match status" value="1"/>
</dbReference>
<accession>A0ABQ1S8Y7</accession>
<keyword evidence="5" id="KW-1185">Reference proteome</keyword>
<dbReference type="InterPro" id="IPR029063">
    <property type="entry name" value="SAM-dependent_MTases_sf"/>
</dbReference>
<dbReference type="SUPFAM" id="SSF53335">
    <property type="entry name" value="S-adenosyl-L-methionine-dependent methyltransferases"/>
    <property type="match status" value="1"/>
</dbReference>
<evidence type="ECO:0000313" key="5">
    <source>
        <dbReference type="Proteomes" id="UP000619041"/>
    </source>
</evidence>
<dbReference type="InterPro" id="IPR041698">
    <property type="entry name" value="Methyltransf_25"/>
</dbReference>
<dbReference type="Proteomes" id="UP000619041">
    <property type="component" value="Unassembled WGS sequence"/>
</dbReference>
<evidence type="ECO:0000256" key="1">
    <source>
        <dbReference type="ARBA" id="ARBA00022603"/>
    </source>
</evidence>
<keyword evidence="2" id="KW-0808">Transferase</keyword>
<reference evidence="5" key="1">
    <citation type="journal article" date="2019" name="Int. J. Syst. Evol. Microbiol.">
        <title>The Global Catalogue of Microorganisms (GCM) 10K type strain sequencing project: providing services to taxonomists for standard genome sequencing and annotation.</title>
        <authorList>
            <consortium name="The Broad Institute Genomics Platform"/>
            <consortium name="The Broad Institute Genome Sequencing Center for Infectious Disease"/>
            <person name="Wu L."/>
            <person name="Ma J."/>
        </authorList>
    </citation>
    <scope>NUCLEOTIDE SEQUENCE [LARGE SCALE GENOMIC DNA]</scope>
    <source>
        <strain evidence="5">CGMCC 1.15959</strain>
    </source>
</reference>
<comment type="caution">
    <text evidence="4">The sequence shown here is derived from an EMBL/GenBank/DDBJ whole genome shotgun (WGS) entry which is preliminary data.</text>
</comment>
<dbReference type="GO" id="GO:0008168">
    <property type="term" value="F:methyltransferase activity"/>
    <property type="evidence" value="ECO:0007669"/>
    <property type="project" value="UniProtKB-KW"/>
</dbReference>
<evidence type="ECO:0000313" key="4">
    <source>
        <dbReference type="EMBL" id="GGD95934.1"/>
    </source>
</evidence>
<dbReference type="Gene3D" id="3.40.50.150">
    <property type="entry name" value="Vaccinia Virus protein VP39"/>
    <property type="match status" value="1"/>
</dbReference>
<name>A0ABQ1S8Y7_9SPHN</name>
<dbReference type="GO" id="GO:0032259">
    <property type="term" value="P:methylation"/>
    <property type="evidence" value="ECO:0007669"/>
    <property type="project" value="UniProtKB-KW"/>
</dbReference>
<keyword evidence="1 4" id="KW-0489">Methyltransferase</keyword>
<dbReference type="EMBL" id="BMKL01000001">
    <property type="protein sequence ID" value="GGD95934.1"/>
    <property type="molecule type" value="Genomic_DNA"/>
</dbReference>
<dbReference type="PANTHER" id="PTHR43861:SF1">
    <property type="entry name" value="TRANS-ACONITATE 2-METHYLTRANSFERASE"/>
    <property type="match status" value="1"/>
</dbReference>
<feature type="domain" description="Methyltransferase" evidence="3">
    <location>
        <begin position="46"/>
        <end position="131"/>
    </location>
</feature>
<dbReference type="CDD" id="cd02440">
    <property type="entry name" value="AdoMet_MTases"/>
    <property type="match status" value="1"/>
</dbReference>
<organism evidence="4 5">
    <name type="scientific">Tsuneonella deserti</name>
    <dbReference type="NCBI Taxonomy" id="2035528"/>
    <lineage>
        <taxon>Bacteria</taxon>
        <taxon>Pseudomonadati</taxon>
        <taxon>Pseudomonadota</taxon>
        <taxon>Alphaproteobacteria</taxon>
        <taxon>Sphingomonadales</taxon>
        <taxon>Erythrobacteraceae</taxon>
        <taxon>Tsuneonella</taxon>
    </lineage>
</organism>
<evidence type="ECO:0000259" key="3">
    <source>
        <dbReference type="Pfam" id="PF13649"/>
    </source>
</evidence>
<gene>
    <name evidence="4" type="ORF">GCM10011515_14840</name>
</gene>
<dbReference type="RefSeq" id="WP_188644561.1">
    <property type="nucleotide sequence ID" value="NZ_BMKL01000001.1"/>
</dbReference>
<dbReference type="Pfam" id="PF13649">
    <property type="entry name" value="Methyltransf_25"/>
    <property type="match status" value="1"/>
</dbReference>
<evidence type="ECO:0000256" key="2">
    <source>
        <dbReference type="ARBA" id="ARBA00022679"/>
    </source>
</evidence>